<dbReference type="CDD" id="cd17470">
    <property type="entry name" value="T3SS_Flik_C"/>
    <property type="match status" value="1"/>
</dbReference>
<proteinExistence type="predicted"/>
<dbReference type="EMBL" id="VDFU01000004">
    <property type="protein sequence ID" value="TNC51553.1"/>
    <property type="molecule type" value="Genomic_DNA"/>
</dbReference>
<dbReference type="AlphaFoldDB" id="A0A5C4MZ69"/>
<feature type="compositionally biased region" description="Basic and acidic residues" evidence="1">
    <location>
        <begin position="160"/>
        <end position="176"/>
    </location>
</feature>
<feature type="compositionally biased region" description="Low complexity" evidence="1">
    <location>
        <begin position="1"/>
        <end position="19"/>
    </location>
</feature>
<dbReference type="Proteomes" id="UP000305887">
    <property type="component" value="Unassembled WGS sequence"/>
</dbReference>
<organism evidence="3 4">
    <name type="scientific">Rubellimicrobium rubrum</name>
    <dbReference type="NCBI Taxonomy" id="2585369"/>
    <lineage>
        <taxon>Bacteria</taxon>
        <taxon>Pseudomonadati</taxon>
        <taxon>Pseudomonadota</taxon>
        <taxon>Alphaproteobacteria</taxon>
        <taxon>Rhodobacterales</taxon>
        <taxon>Roseobacteraceae</taxon>
        <taxon>Rubellimicrobium</taxon>
    </lineage>
</organism>
<feature type="region of interest" description="Disordered" evidence="1">
    <location>
        <begin position="198"/>
        <end position="259"/>
    </location>
</feature>
<dbReference type="Gene3D" id="3.30.750.140">
    <property type="match status" value="1"/>
</dbReference>
<reference evidence="3 4" key="1">
    <citation type="submission" date="2019-06" db="EMBL/GenBank/DDBJ databases">
        <title>YIM 131921 draft genome.</title>
        <authorList>
            <person name="Jiang L."/>
        </authorList>
    </citation>
    <scope>NUCLEOTIDE SEQUENCE [LARGE SCALE GENOMIC DNA]</scope>
    <source>
        <strain evidence="3 4">YIM 131921</strain>
    </source>
</reference>
<feature type="compositionally biased region" description="Low complexity" evidence="1">
    <location>
        <begin position="95"/>
        <end position="115"/>
    </location>
</feature>
<feature type="compositionally biased region" description="Basic and acidic residues" evidence="1">
    <location>
        <begin position="347"/>
        <end position="356"/>
    </location>
</feature>
<gene>
    <name evidence="3" type="ORF">FHG66_05155</name>
</gene>
<evidence type="ECO:0000256" key="1">
    <source>
        <dbReference type="SAM" id="MobiDB-lite"/>
    </source>
</evidence>
<feature type="domain" description="Flagellar hook-length control protein-like C-terminal" evidence="2">
    <location>
        <begin position="270"/>
        <end position="342"/>
    </location>
</feature>
<feature type="compositionally biased region" description="Low complexity" evidence="1">
    <location>
        <begin position="357"/>
        <end position="368"/>
    </location>
</feature>
<dbReference type="InterPro" id="IPR038610">
    <property type="entry name" value="FliK-like_C_sf"/>
</dbReference>
<evidence type="ECO:0000259" key="2">
    <source>
        <dbReference type="Pfam" id="PF02120"/>
    </source>
</evidence>
<keyword evidence="4" id="KW-1185">Reference proteome</keyword>
<name>A0A5C4MZ69_9RHOB</name>
<sequence length="393" mass="39417">MPAGSAPVVAPAPATVPEGGLIGEDVSDPDPQPAGAVLPVEAKPGTAVGAPPAGDVASRPQVPGGPDGSFGSGQPKIMHEPAPAGVGPSKREATPDAARLYAAAAGQSGAEGAAAISKMDSPPPMPEPRALATVRGGANSASPPAPAMPRADGLPSPEPRSPDTGRSKATETKRTGLAEARGNTVEAAAVSFRQLVGEARRAGASQDGSDKAGGERGLPRADQATSRDDPALGMQTVRPTDAGEFRTSAPSDGAPTVRRIGRQIAAQPVLRSGGRAEFNLAPEELGHLRLSVETSEAGLRIVIEAARPETADLMRRHVEALRQELRQEGLGQVGVSIGGGDSAAGRETSHPGRRGSEAAAGASGPVAATSVLPLSDTPAPRTRNAGGALDLRF</sequence>
<feature type="region of interest" description="Disordered" evidence="1">
    <location>
        <begin position="1"/>
        <end position="186"/>
    </location>
</feature>
<evidence type="ECO:0000313" key="4">
    <source>
        <dbReference type="Proteomes" id="UP000305887"/>
    </source>
</evidence>
<dbReference type="Pfam" id="PF02120">
    <property type="entry name" value="Flg_hook"/>
    <property type="match status" value="1"/>
</dbReference>
<feature type="region of interest" description="Disordered" evidence="1">
    <location>
        <begin position="333"/>
        <end position="393"/>
    </location>
</feature>
<accession>A0A5C4MZ69</accession>
<protein>
    <recommendedName>
        <fullName evidence="2">Flagellar hook-length control protein-like C-terminal domain-containing protein</fullName>
    </recommendedName>
</protein>
<dbReference type="InterPro" id="IPR021136">
    <property type="entry name" value="Flagellar_hook_control-like_C"/>
</dbReference>
<dbReference type="OrthoDB" id="7203912at2"/>
<feature type="compositionally biased region" description="Basic and acidic residues" evidence="1">
    <location>
        <begin position="208"/>
        <end position="230"/>
    </location>
</feature>
<evidence type="ECO:0000313" key="3">
    <source>
        <dbReference type="EMBL" id="TNC51553.1"/>
    </source>
</evidence>
<comment type="caution">
    <text evidence="3">The sequence shown here is derived from an EMBL/GenBank/DDBJ whole genome shotgun (WGS) entry which is preliminary data.</text>
</comment>